<dbReference type="GO" id="GO:0022857">
    <property type="term" value="F:transmembrane transporter activity"/>
    <property type="evidence" value="ECO:0007669"/>
    <property type="project" value="TreeGrafter"/>
</dbReference>
<evidence type="ECO:0000313" key="11">
    <source>
        <dbReference type="Proteomes" id="UP000183894"/>
    </source>
</evidence>
<feature type="domain" description="MacB-like periplasmic core" evidence="9">
    <location>
        <begin position="40"/>
        <end position="235"/>
    </location>
</feature>
<dbReference type="RefSeq" id="WP_074793959.1">
    <property type="nucleotide sequence ID" value="NZ_FOAD01000004.1"/>
</dbReference>
<dbReference type="Proteomes" id="UP000183894">
    <property type="component" value="Unassembled WGS sequence"/>
</dbReference>
<dbReference type="Pfam" id="PF12704">
    <property type="entry name" value="MacB_PCD"/>
    <property type="match status" value="1"/>
</dbReference>
<keyword evidence="2" id="KW-1003">Cell membrane</keyword>
<dbReference type="InterPro" id="IPR003838">
    <property type="entry name" value="ABC3_permease_C"/>
</dbReference>
<dbReference type="PANTHER" id="PTHR30572:SF4">
    <property type="entry name" value="ABC TRANSPORTER PERMEASE YTRF"/>
    <property type="match status" value="1"/>
</dbReference>
<protein>
    <submittedName>
        <fullName evidence="10">Putative ABC transport system permease protein</fullName>
    </submittedName>
</protein>
<dbReference type="EMBL" id="FOAD01000004">
    <property type="protein sequence ID" value="SEL41523.1"/>
    <property type="molecule type" value="Genomic_DNA"/>
</dbReference>
<evidence type="ECO:0000256" key="7">
    <source>
        <dbReference type="SAM" id="Phobius"/>
    </source>
</evidence>
<evidence type="ECO:0000259" key="9">
    <source>
        <dbReference type="Pfam" id="PF12704"/>
    </source>
</evidence>
<dbReference type="InterPro" id="IPR050250">
    <property type="entry name" value="Macrolide_Exporter_MacB"/>
</dbReference>
<organism evidence="10 11">
    <name type="scientific">Haloferax larsenii</name>
    <dbReference type="NCBI Taxonomy" id="302484"/>
    <lineage>
        <taxon>Archaea</taxon>
        <taxon>Methanobacteriati</taxon>
        <taxon>Methanobacteriota</taxon>
        <taxon>Stenosarchaea group</taxon>
        <taxon>Halobacteria</taxon>
        <taxon>Halobacteriales</taxon>
        <taxon>Haloferacaceae</taxon>
        <taxon>Haloferax</taxon>
    </lineage>
</organism>
<evidence type="ECO:0000259" key="8">
    <source>
        <dbReference type="Pfam" id="PF02687"/>
    </source>
</evidence>
<evidence type="ECO:0000313" key="10">
    <source>
        <dbReference type="EMBL" id="SEL41523.1"/>
    </source>
</evidence>
<sequence>MNDPEPNAAQQSETTSDITAQFVASVYLARTSLARNPLRSTLATLGIVIGVFAIATLGILGSVVQLTATDALGGLGDQVIVSPNADAGVDRLTDRDVALISRAVDDATVIPIVTGGALVQRGESQTFAALYAVERPGDLFSAHSGELPERHRRGAIVGSDVASSLGVDVGRTVTIEGREYRVVAVLAESDGVNLLQPDGAVLIPRSAFADESFTQVIVRADSGSEAAAAADSIRDALNTRGERVTILELSQIVDRIDQFFGLLNAFLVAIGAVSLVVAGVSILNVMLMSVSERRGEIGVLRAVGVQRIDVLRTILVEAGLLGVVGGVGGAAISGLVALGLYVVVPEVTLPVVANLRTAGYLVFAVLFGVTVSLASGLYPAWRAANQRPVEALRVK</sequence>
<proteinExistence type="inferred from homology"/>
<dbReference type="AlphaFoldDB" id="A0A1H7Q0P1"/>
<comment type="similarity">
    <text evidence="6">Belongs to the ABC-4 integral membrane protein family.</text>
</comment>
<dbReference type="Pfam" id="PF02687">
    <property type="entry name" value="FtsX"/>
    <property type="match status" value="1"/>
</dbReference>
<gene>
    <name evidence="10" type="ORF">SAMN04488691_104263</name>
</gene>
<feature type="transmembrane region" description="Helical" evidence="7">
    <location>
        <begin position="358"/>
        <end position="378"/>
    </location>
</feature>
<reference evidence="10 11" key="1">
    <citation type="submission" date="2016-10" db="EMBL/GenBank/DDBJ databases">
        <authorList>
            <person name="de Groot N.N."/>
        </authorList>
    </citation>
    <scope>NUCLEOTIDE SEQUENCE [LARGE SCALE GENOMIC DNA]</scope>
    <source>
        <strain evidence="10 11">CDM_5</strain>
    </source>
</reference>
<keyword evidence="4 7" id="KW-1133">Transmembrane helix</keyword>
<feature type="transmembrane region" description="Helical" evidence="7">
    <location>
        <begin position="259"/>
        <end position="287"/>
    </location>
</feature>
<keyword evidence="3 7" id="KW-0812">Transmembrane</keyword>
<feature type="transmembrane region" description="Helical" evidence="7">
    <location>
        <begin position="314"/>
        <end position="338"/>
    </location>
</feature>
<dbReference type="OrthoDB" id="11469at2157"/>
<dbReference type="InterPro" id="IPR025857">
    <property type="entry name" value="MacB_PCD"/>
</dbReference>
<feature type="transmembrane region" description="Helical" evidence="7">
    <location>
        <begin position="42"/>
        <end position="64"/>
    </location>
</feature>
<evidence type="ECO:0000256" key="5">
    <source>
        <dbReference type="ARBA" id="ARBA00023136"/>
    </source>
</evidence>
<comment type="subcellular location">
    <subcellularLocation>
        <location evidence="1">Cell membrane</location>
        <topology evidence="1">Multi-pass membrane protein</topology>
    </subcellularLocation>
</comment>
<dbReference type="GO" id="GO:0005886">
    <property type="term" value="C:plasma membrane"/>
    <property type="evidence" value="ECO:0007669"/>
    <property type="project" value="UniProtKB-SubCell"/>
</dbReference>
<evidence type="ECO:0000256" key="4">
    <source>
        <dbReference type="ARBA" id="ARBA00022989"/>
    </source>
</evidence>
<feature type="domain" description="ABC3 transporter permease C-terminal" evidence="8">
    <location>
        <begin position="269"/>
        <end position="387"/>
    </location>
</feature>
<name>A0A1H7Q0P1_HALLR</name>
<evidence type="ECO:0000256" key="1">
    <source>
        <dbReference type="ARBA" id="ARBA00004651"/>
    </source>
</evidence>
<evidence type="ECO:0000256" key="3">
    <source>
        <dbReference type="ARBA" id="ARBA00022692"/>
    </source>
</evidence>
<evidence type="ECO:0000256" key="2">
    <source>
        <dbReference type="ARBA" id="ARBA00022475"/>
    </source>
</evidence>
<dbReference type="PANTHER" id="PTHR30572">
    <property type="entry name" value="MEMBRANE COMPONENT OF TRANSPORTER-RELATED"/>
    <property type="match status" value="1"/>
</dbReference>
<evidence type="ECO:0000256" key="6">
    <source>
        <dbReference type="ARBA" id="ARBA00038076"/>
    </source>
</evidence>
<accession>A0A1H7Q0P1</accession>
<keyword evidence="5 7" id="KW-0472">Membrane</keyword>